<accession>B5W454</accession>
<name>B5W454_LIMMA</name>
<gene>
    <name evidence="1" type="ORF">AmaxDRAFT_3561</name>
</gene>
<comment type="caution">
    <text evidence="1">The sequence shown here is derived from an EMBL/GenBank/DDBJ whole genome shotgun (WGS) entry which is preliminary data.</text>
</comment>
<evidence type="ECO:0000313" key="1">
    <source>
        <dbReference type="EMBL" id="EDZ93629.1"/>
    </source>
</evidence>
<dbReference type="AlphaFoldDB" id="B5W454"/>
<reference evidence="1 2" key="1">
    <citation type="journal article" date="2011" name="Appl. Environ. Microbiol.">
        <title>Contribution of a Sodium Ion Gradient to Energy Conservation during Fermentation in the Cyanobacterium Arthrospira (Spirulina) maxima CS-328.</title>
        <authorList>
            <person name="Carrieri D."/>
            <person name="Ananyev G."/>
            <person name="Lenz O."/>
            <person name="Bryant D.A."/>
            <person name="Dismukes G.C."/>
        </authorList>
    </citation>
    <scope>NUCLEOTIDE SEQUENCE [LARGE SCALE GENOMIC DNA]</scope>
    <source>
        <strain evidence="1 2">CS-328</strain>
    </source>
</reference>
<proteinExistence type="predicted"/>
<organism evidence="1 2">
    <name type="scientific">Limnospira maxima CS-328</name>
    <dbReference type="NCBI Taxonomy" id="513049"/>
    <lineage>
        <taxon>Bacteria</taxon>
        <taxon>Bacillati</taxon>
        <taxon>Cyanobacteriota</taxon>
        <taxon>Cyanophyceae</taxon>
        <taxon>Oscillatoriophycideae</taxon>
        <taxon>Oscillatoriales</taxon>
        <taxon>Sirenicapillariaceae</taxon>
        <taxon>Limnospira</taxon>
    </lineage>
</organism>
<sequence>MGGIKLHWVPVSSLITPLGNSAVILLISRQSFQLGDRPLKQLSHCPFTQNFVPILSIIAALRQIEHSAIALLERGYTSLNLPMLLKGRYCLQKQHIPTLIGFNGSGQRLSITSAATPTNFVSPLHQNCCIALPYFTRLSSGNYPSV</sequence>
<dbReference type="EMBL" id="ABYK01000029">
    <property type="protein sequence ID" value="EDZ93629.1"/>
    <property type="molecule type" value="Genomic_DNA"/>
</dbReference>
<evidence type="ECO:0000313" key="2">
    <source>
        <dbReference type="Proteomes" id="UP000004061"/>
    </source>
</evidence>
<dbReference type="Proteomes" id="UP000004061">
    <property type="component" value="Unassembled WGS sequence"/>
</dbReference>
<protein>
    <submittedName>
        <fullName evidence="1">Uncharacterized protein</fullName>
    </submittedName>
</protein>
<keyword evidence="2" id="KW-1185">Reference proteome</keyword>